<evidence type="ECO:0000256" key="2">
    <source>
        <dbReference type="ARBA" id="ARBA00013194"/>
    </source>
</evidence>
<organism evidence="7 8">
    <name type="scientific">Anisodus tanguticus</name>
    <dbReference type="NCBI Taxonomy" id="243964"/>
    <lineage>
        <taxon>Eukaryota</taxon>
        <taxon>Viridiplantae</taxon>
        <taxon>Streptophyta</taxon>
        <taxon>Embryophyta</taxon>
        <taxon>Tracheophyta</taxon>
        <taxon>Spermatophyta</taxon>
        <taxon>Magnoliopsida</taxon>
        <taxon>eudicotyledons</taxon>
        <taxon>Gunneridae</taxon>
        <taxon>Pentapetalae</taxon>
        <taxon>asterids</taxon>
        <taxon>lamiids</taxon>
        <taxon>Solanales</taxon>
        <taxon>Solanaceae</taxon>
        <taxon>Solanoideae</taxon>
        <taxon>Hyoscyameae</taxon>
        <taxon>Anisodus</taxon>
    </lineage>
</organism>
<reference evidence="7" key="1">
    <citation type="submission" date="2023-12" db="EMBL/GenBank/DDBJ databases">
        <title>Genome assembly of Anisodus tanguticus.</title>
        <authorList>
            <person name="Wang Y.-J."/>
        </authorList>
    </citation>
    <scope>NUCLEOTIDE SEQUENCE</scope>
    <source>
        <strain evidence="7">KB-2021</strain>
        <tissue evidence="7">Leaf</tissue>
    </source>
</reference>
<dbReference type="AlphaFoldDB" id="A0AAE1RF15"/>
<keyword evidence="4" id="KW-0143">Chaperone</keyword>
<accession>A0AAE1RF15</accession>
<dbReference type="PANTHER" id="PTHR45625:SF2">
    <property type="entry name" value="PEPTIDYL-PROLYL CIS-TRANS ISOMERASE-LIKE 3"/>
    <property type="match status" value="1"/>
</dbReference>
<protein>
    <recommendedName>
        <fullName evidence="2">peptidylprolyl isomerase</fullName>
        <ecNumber evidence="2">5.2.1.8</ecNumber>
    </recommendedName>
</protein>
<dbReference type="Gene3D" id="2.40.100.10">
    <property type="entry name" value="Cyclophilin-like"/>
    <property type="match status" value="1"/>
</dbReference>
<keyword evidence="5" id="KW-0413">Isomerase</keyword>
<dbReference type="SUPFAM" id="SSF50891">
    <property type="entry name" value="Cyclophilin-like"/>
    <property type="match status" value="1"/>
</dbReference>
<feature type="domain" description="PPIase cyclophilin-type" evidence="6">
    <location>
        <begin position="97"/>
        <end position="225"/>
    </location>
</feature>
<dbReference type="GO" id="GO:0006457">
    <property type="term" value="P:protein folding"/>
    <property type="evidence" value="ECO:0007669"/>
    <property type="project" value="InterPro"/>
</dbReference>
<dbReference type="InterPro" id="IPR020892">
    <property type="entry name" value="Cyclophilin-type_PPIase_CS"/>
</dbReference>
<evidence type="ECO:0000256" key="3">
    <source>
        <dbReference type="ARBA" id="ARBA00023110"/>
    </source>
</evidence>
<sequence length="232" mass="25721">MSVTLHTNLGDIKCEIFCDEVPRTAEWSMKWVENHEVSSSNPSRDKSTYDISSYVLALVDKVTWYLVLVGGDMYLMELDEVCEVTGSSRGNNLLQKCKNFLALCSSDYYDGTIFHRNIKGFMIQGGDPTGTGKGGTSIWGKKFNDEIRESLKHNARGMLSMANSGPNTNGSQFFISYAKQPHLNGLYTIFGKVIHGFEVLDLMEKTPTGPGDKPLAEIRLNRVTIHANPLAG</sequence>
<proteinExistence type="predicted"/>
<comment type="caution">
    <text evidence="7">The sequence shown here is derived from an EMBL/GenBank/DDBJ whole genome shotgun (WGS) entry which is preliminary data.</text>
</comment>
<dbReference type="InterPro" id="IPR024936">
    <property type="entry name" value="Cyclophilin-type_PPIase"/>
</dbReference>
<dbReference type="InterPro" id="IPR002130">
    <property type="entry name" value="Cyclophilin-type_PPIase_dom"/>
</dbReference>
<dbReference type="InterPro" id="IPR029000">
    <property type="entry name" value="Cyclophilin-like_dom_sf"/>
</dbReference>
<dbReference type="PROSITE" id="PS50072">
    <property type="entry name" value="CSA_PPIASE_2"/>
    <property type="match status" value="1"/>
</dbReference>
<dbReference type="GO" id="GO:0071013">
    <property type="term" value="C:catalytic step 2 spliceosome"/>
    <property type="evidence" value="ECO:0007669"/>
    <property type="project" value="TreeGrafter"/>
</dbReference>
<keyword evidence="3" id="KW-0697">Rotamase</keyword>
<dbReference type="Proteomes" id="UP001291623">
    <property type="component" value="Unassembled WGS sequence"/>
</dbReference>
<dbReference type="InterPro" id="IPR044666">
    <property type="entry name" value="Cyclophilin_A-like"/>
</dbReference>
<dbReference type="GO" id="GO:0003755">
    <property type="term" value="F:peptidyl-prolyl cis-trans isomerase activity"/>
    <property type="evidence" value="ECO:0007669"/>
    <property type="project" value="UniProtKB-KW"/>
</dbReference>
<dbReference type="EMBL" id="JAVYJV010000017">
    <property type="protein sequence ID" value="KAK4349487.1"/>
    <property type="molecule type" value="Genomic_DNA"/>
</dbReference>
<dbReference type="Pfam" id="PF00160">
    <property type="entry name" value="Pro_isomerase"/>
    <property type="match status" value="1"/>
</dbReference>
<dbReference type="CDD" id="cd01928">
    <property type="entry name" value="Cyclophilin_PPIL3_like"/>
    <property type="match status" value="1"/>
</dbReference>
<dbReference type="EC" id="5.2.1.8" evidence="2"/>
<keyword evidence="8" id="KW-1185">Reference proteome</keyword>
<name>A0AAE1RF15_9SOLA</name>
<evidence type="ECO:0000256" key="1">
    <source>
        <dbReference type="ARBA" id="ARBA00000971"/>
    </source>
</evidence>
<comment type="catalytic activity">
    <reaction evidence="1">
        <text>[protein]-peptidylproline (omega=180) = [protein]-peptidylproline (omega=0)</text>
        <dbReference type="Rhea" id="RHEA:16237"/>
        <dbReference type="Rhea" id="RHEA-COMP:10747"/>
        <dbReference type="Rhea" id="RHEA-COMP:10748"/>
        <dbReference type="ChEBI" id="CHEBI:83833"/>
        <dbReference type="ChEBI" id="CHEBI:83834"/>
        <dbReference type="EC" id="5.2.1.8"/>
    </reaction>
</comment>
<evidence type="ECO:0000256" key="4">
    <source>
        <dbReference type="ARBA" id="ARBA00023186"/>
    </source>
</evidence>
<gene>
    <name evidence="7" type="ORF">RND71_032242</name>
</gene>
<evidence type="ECO:0000256" key="5">
    <source>
        <dbReference type="ARBA" id="ARBA00023235"/>
    </source>
</evidence>
<dbReference type="PANTHER" id="PTHR45625">
    <property type="entry name" value="PEPTIDYL-PROLYL CIS-TRANS ISOMERASE-RELATED"/>
    <property type="match status" value="1"/>
</dbReference>
<evidence type="ECO:0000313" key="7">
    <source>
        <dbReference type="EMBL" id="KAK4349487.1"/>
    </source>
</evidence>
<dbReference type="PIRSF" id="PIRSF001467">
    <property type="entry name" value="Peptidylpro_ismrse"/>
    <property type="match status" value="1"/>
</dbReference>
<evidence type="ECO:0000313" key="8">
    <source>
        <dbReference type="Proteomes" id="UP001291623"/>
    </source>
</evidence>
<evidence type="ECO:0000259" key="6">
    <source>
        <dbReference type="PROSITE" id="PS50072"/>
    </source>
</evidence>
<dbReference type="PROSITE" id="PS00170">
    <property type="entry name" value="CSA_PPIASE_1"/>
    <property type="match status" value="1"/>
</dbReference>